<dbReference type="OrthoDB" id="10050612at2759"/>
<evidence type="ECO:0000313" key="4">
    <source>
        <dbReference type="Proteomes" id="UP000326759"/>
    </source>
</evidence>
<dbReference type="AlphaFoldDB" id="A0A5N5SU33"/>
<dbReference type="Proteomes" id="UP000326759">
    <property type="component" value="Unassembled WGS sequence"/>
</dbReference>
<keyword evidence="4" id="KW-1185">Reference proteome</keyword>
<keyword evidence="1" id="KW-0175">Coiled coil</keyword>
<dbReference type="EMBL" id="SEYY01020599">
    <property type="protein sequence ID" value="KAB7497179.1"/>
    <property type="molecule type" value="Genomic_DNA"/>
</dbReference>
<proteinExistence type="predicted"/>
<evidence type="ECO:0000313" key="3">
    <source>
        <dbReference type="EMBL" id="KAB7497179.1"/>
    </source>
</evidence>
<evidence type="ECO:0000256" key="2">
    <source>
        <dbReference type="SAM" id="MobiDB-lite"/>
    </source>
</evidence>
<feature type="compositionally biased region" description="Acidic residues" evidence="2">
    <location>
        <begin position="21"/>
        <end position="33"/>
    </location>
</feature>
<reference evidence="3 4" key="1">
    <citation type="journal article" date="2019" name="PLoS Biol.">
        <title>Sex chromosomes control vertical transmission of feminizing Wolbachia symbionts in an isopod.</title>
        <authorList>
            <person name="Becking T."/>
            <person name="Chebbi M.A."/>
            <person name="Giraud I."/>
            <person name="Moumen B."/>
            <person name="Laverre T."/>
            <person name="Caubet Y."/>
            <person name="Peccoud J."/>
            <person name="Gilbert C."/>
            <person name="Cordaux R."/>
        </authorList>
    </citation>
    <scope>NUCLEOTIDE SEQUENCE [LARGE SCALE GENOMIC DNA]</scope>
    <source>
        <strain evidence="3">ANa2</strain>
        <tissue evidence="3">Whole body excluding digestive tract and cuticle</tissue>
    </source>
</reference>
<feature type="compositionally biased region" description="Low complexity" evidence="2">
    <location>
        <begin position="1"/>
        <end position="20"/>
    </location>
</feature>
<feature type="coiled-coil region" evidence="1">
    <location>
        <begin position="36"/>
        <end position="70"/>
    </location>
</feature>
<organism evidence="3 4">
    <name type="scientific">Armadillidium nasatum</name>
    <dbReference type="NCBI Taxonomy" id="96803"/>
    <lineage>
        <taxon>Eukaryota</taxon>
        <taxon>Metazoa</taxon>
        <taxon>Ecdysozoa</taxon>
        <taxon>Arthropoda</taxon>
        <taxon>Crustacea</taxon>
        <taxon>Multicrustacea</taxon>
        <taxon>Malacostraca</taxon>
        <taxon>Eumalacostraca</taxon>
        <taxon>Peracarida</taxon>
        <taxon>Isopoda</taxon>
        <taxon>Oniscidea</taxon>
        <taxon>Crinocheta</taxon>
        <taxon>Armadillidiidae</taxon>
        <taxon>Armadillidium</taxon>
    </lineage>
</organism>
<feature type="region of interest" description="Disordered" evidence="2">
    <location>
        <begin position="71"/>
        <end position="94"/>
    </location>
</feature>
<evidence type="ECO:0000256" key="1">
    <source>
        <dbReference type="SAM" id="Coils"/>
    </source>
</evidence>
<name>A0A5N5SU33_9CRUS</name>
<gene>
    <name evidence="3" type="ORF">Anas_02858</name>
</gene>
<feature type="region of interest" description="Disordered" evidence="2">
    <location>
        <begin position="1"/>
        <end position="33"/>
    </location>
</feature>
<protein>
    <submittedName>
        <fullName evidence="3">Uncharacterized protein</fullName>
    </submittedName>
</protein>
<comment type="caution">
    <text evidence="3">The sequence shown here is derived from an EMBL/GenBank/DDBJ whole genome shotgun (WGS) entry which is preliminary data.</text>
</comment>
<dbReference type="Pfam" id="PF03670">
    <property type="entry name" value="UPF0184"/>
    <property type="match status" value="1"/>
</dbReference>
<sequence length="94" mass="10937">MRSLVNPNNNSESSQENGDNPAEDTEFDDEFREDEMLKLLAEMDAINIALDNIEKKNDEINKHIKDFLKETRESRKKEEEEVPKPEEANSVDKN</sequence>
<accession>A0A5N5SU33</accession>